<organism evidence="2 3">
    <name type="scientific">Zoarces viviparus</name>
    <name type="common">Viviparous eelpout</name>
    <name type="synonym">Blennius viviparus</name>
    <dbReference type="NCBI Taxonomy" id="48416"/>
    <lineage>
        <taxon>Eukaryota</taxon>
        <taxon>Metazoa</taxon>
        <taxon>Chordata</taxon>
        <taxon>Craniata</taxon>
        <taxon>Vertebrata</taxon>
        <taxon>Euteleostomi</taxon>
        <taxon>Actinopterygii</taxon>
        <taxon>Neopterygii</taxon>
        <taxon>Teleostei</taxon>
        <taxon>Neoteleostei</taxon>
        <taxon>Acanthomorphata</taxon>
        <taxon>Eupercaria</taxon>
        <taxon>Perciformes</taxon>
        <taxon>Cottioidei</taxon>
        <taxon>Zoarcales</taxon>
        <taxon>Zoarcidae</taxon>
        <taxon>Zoarcinae</taxon>
        <taxon>Zoarces</taxon>
    </lineage>
</organism>
<comment type="caution">
    <text evidence="2">The sequence shown here is derived from an EMBL/GenBank/DDBJ whole genome shotgun (WGS) entry which is preliminary data.</text>
</comment>
<keyword evidence="3" id="KW-1185">Reference proteome</keyword>
<protein>
    <submittedName>
        <fullName evidence="2">Uncharacterized protein</fullName>
    </submittedName>
</protein>
<proteinExistence type="predicted"/>
<dbReference type="Proteomes" id="UP001488805">
    <property type="component" value="Unassembled WGS sequence"/>
</dbReference>
<feature type="compositionally biased region" description="Basic and acidic residues" evidence="1">
    <location>
        <begin position="37"/>
        <end position="77"/>
    </location>
</feature>
<accession>A0AAW1DWZ1</accession>
<dbReference type="AlphaFoldDB" id="A0AAW1DWZ1"/>
<sequence length="77" mass="8892">MGLNVSYRHFGNRAAAVGDVGRERGGERTYEANSHGDLTRLKKGGTKEDERGGRERDVQDKMDRTWERQKKREREVT</sequence>
<feature type="region of interest" description="Disordered" evidence="1">
    <location>
        <begin position="21"/>
        <end position="77"/>
    </location>
</feature>
<evidence type="ECO:0000313" key="3">
    <source>
        <dbReference type="Proteomes" id="UP001488805"/>
    </source>
</evidence>
<feature type="compositionally biased region" description="Basic and acidic residues" evidence="1">
    <location>
        <begin position="21"/>
        <end position="30"/>
    </location>
</feature>
<evidence type="ECO:0000256" key="1">
    <source>
        <dbReference type="SAM" id="MobiDB-lite"/>
    </source>
</evidence>
<name>A0AAW1DWZ1_ZOAVI</name>
<reference evidence="2 3" key="1">
    <citation type="journal article" date="2024" name="Genome Biol. Evol.">
        <title>Chromosome-level genome assembly of the viviparous eelpout Zoarces viviparus.</title>
        <authorList>
            <person name="Fuhrmann N."/>
            <person name="Brasseur M.V."/>
            <person name="Bakowski C.E."/>
            <person name="Podsiadlowski L."/>
            <person name="Prost S."/>
            <person name="Krehenwinkel H."/>
            <person name="Mayer C."/>
        </authorList>
    </citation>
    <scope>NUCLEOTIDE SEQUENCE [LARGE SCALE GENOMIC DNA]</scope>
    <source>
        <strain evidence="2">NO-MEL_2022_Ind0_liver</strain>
    </source>
</reference>
<dbReference type="EMBL" id="JBCEZU010000597">
    <property type="protein sequence ID" value="KAK9514035.1"/>
    <property type="molecule type" value="Genomic_DNA"/>
</dbReference>
<gene>
    <name evidence="2" type="ORF">VZT92_027526</name>
</gene>
<evidence type="ECO:0000313" key="2">
    <source>
        <dbReference type="EMBL" id="KAK9514035.1"/>
    </source>
</evidence>